<name>A0A2A9EA10_9MICO</name>
<dbReference type="InterPro" id="IPR003770">
    <property type="entry name" value="MLTG-like"/>
</dbReference>
<dbReference type="GO" id="GO:0009252">
    <property type="term" value="P:peptidoglycan biosynthetic process"/>
    <property type="evidence" value="ECO:0007669"/>
    <property type="project" value="UniProtKB-UniRule"/>
</dbReference>
<dbReference type="GO" id="GO:0005886">
    <property type="term" value="C:plasma membrane"/>
    <property type="evidence" value="ECO:0007669"/>
    <property type="project" value="UniProtKB-SubCell"/>
</dbReference>
<proteinExistence type="inferred from homology"/>
<feature type="region of interest" description="Disordered" evidence="8">
    <location>
        <begin position="1"/>
        <end position="40"/>
    </location>
</feature>
<dbReference type="PANTHER" id="PTHR30518:SF2">
    <property type="entry name" value="ENDOLYTIC MUREIN TRANSGLYCOSYLASE"/>
    <property type="match status" value="1"/>
</dbReference>
<sequence length="399" mass="42833">MSDLFSSPEQPNVERRAAAPAAAPMTRAQSRNNPVARRRRRARRIRTTIIVVVTLALVGGAGYFVMKTVPGFFAKESVSEDYAGPGSGEVQVQIAKGASGAAIGAALAEAGVIKTQAAFTQAIKDYTAANGSEPNLQYGTYNLMKEMSAAGALSAMLDKSNLVQDGVTVREGLTIEATIERLASVTAIPAADFEKALEDPEALGLPKEADGDVEGWLAPARYPFTNDSTAEQILSTMIAKQVSDLNDLGVKLKDAKKVLTKASLVEAEAPADGRGKVARVIENRLATDEALRFDSTIHYLAGERTSNATTTAEQREIDSPYNTYKHTGLPPGPINSPGRASIEAVLDPPEGNWLFFVTVNPTTGETCFTETFAQHQECVAQYQQWLRDNPVTKDPEDEE</sequence>
<keyword evidence="10" id="KW-1185">Reference proteome</keyword>
<organism evidence="9 10">
    <name type="scientific">Flavimobilis soli</name>
    <dbReference type="NCBI Taxonomy" id="442709"/>
    <lineage>
        <taxon>Bacteria</taxon>
        <taxon>Bacillati</taxon>
        <taxon>Actinomycetota</taxon>
        <taxon>Actinomycetes</taxon>
        <taxon>Micrococcales</taxon>
        <taxon>Jonesiaceae</taxon>
        <taxon>Flavimobilis</taxon>
    </lineage>
</organism>
<evidence type="ECO:0000313" key="10">
    <source>
        <dbReference type="Proteomes" id="UP000221394"/>
    </source>
</evidence>
<dbReference type="Gene3D" id="3.30.160.60">
    <property type="entry name" value="Classic Zinc Finger"/>
    <property type="match status" value="1"/>
</dbReference>
<gene>
    <name evidence="7" type="primary">mltG</name>
    <name evidence="9" type="ORF">ATL41_0348</name>
</gene>
<protein>
    <recommendedName>
        <fullName evidence="7">Endolytic murein transglycosylase</fullName>
        <ecNumber evidence="7">4.2.2.29</ecNumber>
    </recommendedName>
    <alternativeName>
        <fullName evidence="7">Peptidoglycan lytic transglycosylase</fullName>
    </alternativeName>
    <alternativeName>
        <fullName evidence="7">Peptidoglycan polymerization terminase</fullName>
    </alternativeName>
</protein>
<feature type="transmembrane region" description="Helical" evidence="7">
    <location>
        <begin position="47"/>
        <end position="66"/>
    </location>
</feature>
<dbReference type="EMBL" id="PDJH01000001">
    <property type="protein sequence ID" value="PFG35653.1"/>
    <property type="molecule type" value="Genomic_DNA"/>
</dbReference>
<comment type="catalytic activity">
    <reaction evidence="7">
        <text>a peptidoglycan chain = a peptidoglycan chain with N-acetyl-1,6-anhydromuramyl-[peptide] at the reducing end + a peptidoglycan chain with N-acetylglucosamine at the non-reducing end.</text>
        <dbReference type="EC" id="4.2.2.29"/>
    </reaction>
</comment>
<dbReference type="Gene3D" id="3.30.1490.480">
    <property type="entry name" value="Endolytic murein transglycosylase"/>
    <property type="match status" value="1"/>
</dbReference>
<dbReference type="Pfam" id="PF02618">
    <property type="entry name" value="YceG"/>
    <property type="match status" value="1"/>
</dbReference>
<evidence type="ECO:0000313" key="9">
    <source>
        <dbReference type="EMBL" id="PFG35653.1"/>
    </source>
</evidence>
<dbReference type="NCBIfam" id="TIGR00247">
    <property type="entry name" value="endolytic transglycosylase MltG"/>
    <property type="match status" value="1"/>
</dbReference>
<evidence type="ECO:0000256" key="3">
    <source>
        <dbReference type="ARBA" id="ARBA00022989"/>
    </source>
</evidence>
<evidence type="ECO:0000256" key="4">
    <source>
        <dbReference type="ARBA" id="ARBA00023136"/>
    </source>
</evidence>
<evidence type="ECO:0000256" key="6">
    <source>
        <dbReference type="ARBA" id="ARBA00023316"/>
    </source>
</evidence>
<keyword evidence="4 7" id="KW-0472">Membrane</keyword>
<dbReference type="AlphaFoldDB" id="A0A2A9EA10"/>
<evidence type="ECO:0000256" key="1">
    <source>
        <dbReference type="ARBA" id="ARBA00022475"/>
    </source>
</evidence>
<keyword evidence="3 7" id="KW-1133">Transmembrane helix</keyword>
<dbReference type="OrthoDB" id="9814591at2"/>
<dbReference type="PANTHER" id="PTHR30518">
    <property type="entry name" value="ENDOLYTIC MUREIN TRANSGLYCOSYLASE"/>
    <property type="match status" value="1"/>
</dbReference>
<dbReference type="Proteomes" id="UP000221394">
    <property type="component" value="Unassembled WGS sequence"/>
</dbReference>
<keyword evidence="2 7" id="KW-0812">Transmembrane</keyword>
<dbReference type="GO" id="GO:0071555">
    <property type="term" value="P:cell wall organization"/>
    <property type="evidence" value="ECO:0007669"/>
    <property type="project" value="UniProtKB-KW"/>
</dbReference>
<dbReference type="RefSeq" id="WP_098456926.1">
    <property type="nucleotide sequence ID" value="NZ_PDJH01000001.1"/>
</dbReference>
<comment type="similarity">
    <text evidence="7">Belongs to the transglycosylase MltG family.</text>
</comment>
<keyword evidence="5 7" id="KW-0456">Lyase</keyword>
<evidence type="ECO:0000256" key="5">
    <source>
        <dbReference type="ARBA" id="ARBA00023239"/>
    </source>
</evidence>
<comment type="caution">
    <text evidence="9">The sequence shown here is derived from an EMBL/GenBank/DDBJ whole genome shotgun (WGS) entry which is preliminary data.</text>
</comment>
<keyword evidence="6 7" id="KW-0961">Cell wall biogenesis/degradation</keyword>
<comment type="subcellular location">
    <subcellularLocation>
        <location evidence="7">Cell membrane</location>
        <topology evidence="7">Single-pass membrane protein</topology>
    </subcellularLocation>
</comment>
<evidence type="ECO:0000256" key="2">
    <source>
        <dbReference type="ARBA" id="ARBA00022692"/>
    </source>
</evidence>
<reference evidence="9 10" key="1">
    <citation type="submission" date="2017-10" db="EMBL/GenBank/DDBJ databases">
        <title>Sequencing the genomes of 1000 actinobacteria strains.</title>
        <authorList>
            <person name="Klenk H.-P."/>
        </authorList>
    </citation>
    <scope>NUCLEOTIDE SEQUENCE [LARGE SCALE GENOMIC DNA]</scope>
    <source>
        <strain evidence="9 10">DSM 21574</strain>
    </source>
</reference>
<evidence type="ECO:0000256" key="8">
    <source>
        <dbReference type="SAM" id="MobiDB-lite"/>
    </source>
</evidence>
<dbReference type="EC" id="4.2.2.29" evidence="7"/>
<evidence type="ECO:0000256" key="7">
    <source>
        <dbReference type="HAMAP-Rule" id="MF_02065"/>
    </source>
</evidence>
<feature type="site" description="Important for catalytic activity" evidence="7">
    <location>
        <position position="268"/>
    </location>
</feature>
<dbReference type="GO" id="GO:0008932">
    <property type="term" value="F:lytic endotransglycosylase activity"/>
    <property type="evidence" value="ECO:0007669"/>
    <property type="project" value="UniProtKB-UniRule"/>
</dbReference>
<keyword evidence="1 7" id="KW-1003">Cell membrane</keyword>
<accession>A0A2A9EA10</accession>
<comment type="function">
    <text evidence="7">Functions as a peptidoglycan terminase that cleaves nascent peptidoglycan strands endolytically to terminate their elongation.</text>
</comment>
<dbReference type="HAMAP" id="MF_02065">
    <property type="entry name" value="MltG"/>
    <property type="match status" value="1"/>
</dbReference>
<feature type="compositionally biased region" description="Polar residues" evidence="8">
    <location>
        <begin position="1"/>
        <end position="10"/>
    </location>
</feature>